<evidence type="ECO:0000313" key="6">
    <source>
        <dbReference type="EMBL" id="CUH92618.1"/>
    </source>
</evidence>
<dbReference type="InterPro" id="IPR035906">
    <property type="entry name" value="MetI-like_sf"/>
</dbReference>
<dbReference type="Proteomes" id="UP000196053">
    <property type="component" value="Chromosome I"/>
</dbReference>
<evidence type="ECO:0000256" key="2">
    <source>
        <dbReference type="ARBA" id="ARBA00022692"/>
    </source>
</evidence>
<feature type="transmembrane region" description="Helical" evidence="5">
    <location>
        <begin position="21"/>
        <end position="38"/>
    </location>
</feature>
<evidence type="ECO:0000256" key="1">
    <source>
        <dbReference type="ARBA" id="ARBA00004141"/>
    </source>
</evidence>
<dbReference type="Gene3D" id="1.10.3720.10">
    <property type="entry name" value="MetI-like"/>
    <property type="match status" value="1"/>
</dbReference>
<evidence type="ECO:0000256" key="4">
    <source>
        <dbReference type="ARBA" id="ARBA00023136"/>
    </source>
</evidence>
<evidence type="ECO:0000256" key="3">
    <source>
        <dbReference type="ARBA" id="ARBA00022989"/>
    </source>
</evidence>
<dbReference type="SUPFAM" id="SSF161098">
    <property type="entry name" value="MetI-like"/>
    <property type="match status" value="1"/>
</dbReference>
<dbReference type="AlphaFoldDB" id="A0A0K8J5K3"/>
<evidence type="ECO:0000313" key="7">
    <source>
        <dbReference type="Proteomes" id="UP000196053"/>
    </source>
</evidence>
<dbReference type="GO" id="GO:0016020">
    <property type="term" value="C:membrane"/>
    <property type="evidence" value="ECO:0007669"/>
    <property type="project" value="UniProtKB-SubCell"/>
</dbReference>
<keyword evidence="3 5" id="KW-1133">Transmembrane helix</keyword>
<keyword evidence="2 5" id="KW-0812">Transmembrane</keyword>
<proteinExistence type="predicted"/>
<dbReference type="KEGG" id="hsd:SD1D_1072"/>
<accession>A0A0K8J5K3</accession>
<sequence>MLETNSPIQIIKYCIIPQIKVCICAVALFIFADMWNMVEQPMLYLNDNKFRNLLAFIVQVDNYNSEVLMPASVFFILPVFLFYLLFHDELKRGFKI</sequence>
<dbReference type="EMBL" id="LN879430">
    <property type="protein sequence ID" value="CUH92618.1"/>
    <property type="molecule type" value="Genomic_DNA"/>
</dbReference>
<evidence type="ECO:0000256" key="5">
    <source>
        <dbReference type="SAM" id="Phobius"/>
    </source>
</evidence>
<gene>
    <name evidence="6" type="ORF">SD1D_1072</name>
</gene>
<keyword evidence="4 5" id="KW-0472">Membrane</keyword>
<reference evidence="7" key="1">
    <citation type="submission" date="2015-09" db="EMBL/GenBank/DDBJ databases">
        <authorList>
            <person name="Wibberg D."/>
        </authorList>
    </citation>
    <scope>NUCLEOTIDE SEQUENCE [LARGE SCALE GENOMIC DNA]</scope>
    <source>
        <strain evidence="7">SD1D</strain>
    </source>
</reference>
<protein>
    <submittedName>
        <fullName evidence="6">Putative membrane protein</fullName>
    </submittedName>
</protein>
<keyword evidence="7" id="KW-1185">Reference proteome</keyword>
<comment type="subcellular location">
    <subcellularLocation>
        <location evidence="1">Membrane</location>
        <topology evidence="1">Multi-pass membrane protein</topology>
    </subcellularLocation>
</comment>
<feature type="transmembrane region" description="Helical" evidence="5">
    <location>
        <begin position="67"/>
        <end position="86"/>
    </location>
</feature>
<name>A0A0K8J5K3_9FIRM</name>
<organism evidence="6 7">
    <name type="scientific">Herbinix luporum</name>
    <dbReference type="NCBI Taxonomy" id="1679721"/>
    <lineage>
        <taxon>Bacteria</taxon>
        <taxon>Bacillati</taxon>
        <taxon>Bacillota</taxon>
        <taxon>Clostridia</taxon>
        <taxon>Lachnospirales</taxon>
        <taxon>Lachnospiraceae</taxon>
        <taxon>Herbinix</taxon>
    </lineage>
</organism>